<sequence length="301" mass="32781">MKIARRNDLSLRLLEIFGTLMLRQTTVAAAEELGISQPSVSTAIKQLEEQLGFELFEREKKRMIPTNEARSLFQEVEPLFEQLRSVESCVRDLRGGTVGKLRIMATPPLGHSVVPGALSAFLADRPGVTVQYDVRRMDAVIDAVAIGAADIGLCLGLDSHPGVDVTTIQWERMVALMRDDHPLAALSIVSPQDIAGHNLIGLDRASSLGLMVQNAFDLARVPYTPQIEVRYCHTAAVLAHSSNGIAVVDYHTSTFLPNMALTSRPFDPAISVPACVISRPGRSLSRLALEFQRTFLAALTG</sequence>
<dbReference type="Proteomes" id="UP000231553">
    <property type="component" value="Unassembled WGS sequence"/>
</dbReference>
<reference evidence="6 7" key="1">
    <citation type="journal article" date="2018" name="Int. J. Syst. Evol. Microbiol.">
        <title>Pseudooceanicola lipolyticus sp. nov., a marine alphaproteobacterium, reclassification of Oceanicola flagellatus as Pseudooceanicola flagellatus comb. nov. and emended description of the genus Pseudooceanicola.</title>
        <authorList>
            <person name="Huang M.-M."/>
            <person name="Guo L.-L."/>
            <person name="Wu Y.-H."/>
            <person name="Lai Q.-L."/>
            <person name="Shao Z.-Z."/>
            <person name="Wang C.-S."/>
            <person name="Wu M."/>
            <person name="Xu X.-W."/>
        </authorList>
    </citation>
    <scope>NUCLEOTIDE SEQUENCE [LARGE SCALE GENOMIC DNA]</scope>
    <source>
        <strain evidence="6 7">157</strain>
    </source>
</reference>
<comment type="similarity">
    <text evidence="1">Belongs to the LysR transcriptional regulatory family.</text>
</comment>
<evidence type="ECO:0000256" key="2">
    <source>
        <dbReference type="ARBA" id="ARBA00023015"/>
    </source>
</evidence>
<dbReference type="InterPro" id="IPR000847">
    <property type="entry name" value="LysR_HTH_N"/>
</dbReference>
<evidence type="ECO:0000313" key="6">
    <source>
        <dbReference type="EMBL" id="PJE38704.1"/>
    </source>
</evidence>
<keyword evidence="3" id="KW-0238">DNA-binding</keyword>
<dbReference type="InterPro" id="IPR036388">
    <property type="entry name" value="WH-like_DNA-bd_sf"/>
</dbReference>
<keyword evidence="7" id="KW-1185">Reference proteome</keyword>
<organism evidence="6 7">
    <name type="scientific">Pseudooceanicola lipolyticus</name>
    <dbReference type="NCBI Taxonomy" id="2029104"/>
    <lineage>
        <taxon>Bacteria</taxon>
        <taxon>Pseudomonadati</taxon>
        <taxon>Pseudomonadota</taxon>
        <taxon>Alphaproteobacteria</taxon>
        <taxon>Rhodobacterales</taxon>
        <taxon>Paracoccaceae</taxon>
        <taxon>Pseudooceanicola</taxon>
    </lineage>
</organism>
<keyword evidence="4" id="KW-0804">Transcription</keyword>
<evidence type="ECO:0000256" key="4">
    <source>
        <dbReference type="ARBA" id="ARBA00023163"/>
    </source>
</evidence>
<dbReference type="AlphaFoldDB" id="A0A2M8J7F8"/>
<evidence type="ECO:0000256" key="1">
    <source>
        <dbReference type="ARBA" id="ARBA00009437"/>
    </source>
</evidence>
<keyword evidence="2" id="KW-0805">Transcription regulation</keyword>
<gene>
    <name evidence="6" type="ORF">CVM52_00835</name>
</gene>
<dbReference type="GO" id="GO:0043565">
    <property type="term" value="F:sequence-specific DNA binding"/>
    <property type="evidence" value="ECO:0007669"/>
    <property type="project" value="TreeGrafter"/>
</dbReference>
<dbReference type="PROSITE" id="PS50931">
    <property type="entry name" value="HTH_LYSR"/>
    <property type="match status" value="1"/>
</dbReference>
<dbReference type="Pfam" id="PF03466">
    <property type="entry name" value="LysR_substrate"/>
    <property type="match status" value="1"/>
</dbReference>
<evidence type="ECO:0000259" key="5">
    <source>
        <dbReference type="PROSITE" id="PS50931"/>
    </source>
</evidence>
<dbReference type="PANTHER" id="PTHR30427">
    <property type="entry name" value="TRANSCRIPTIONAL ACTIVATOR PROTEIN LYSR"/>
    <property type="match status" value="1"/>
</dbReference>
<name>A0A2M8J7F8_9RHOB</name>
<dbReference type="RefSeq" id="WP_100160833.1">
    <property type="nucleotide sequence ID" value="NZ_PGTB01000001.1"/>
</dbReference>
<dbReference type="EMBL" id="PGTB01000001">
    <property type="protein sequence ID" value="PJE38704.1"/>
    <property type="molecule type" value="Genomic_DNA"/>
</dbReference>
<feature type="domain" description="HTH lysR-type" evidence="5">
    <location>
        <begin position="9"/>
        <end position="66"/>
    </location>
</feature>
<dbReference type="GO" id="GO:0010628">
    <property type="term" value="P:positive regulation of gene expression"/>
    <property type="evidence" value="ECO:0007669"/>
    <property type="project" value="TreeGrafter"/>
</dbReference>
<dbReference type="InterPro" id="IPR005119">
    <property type="entry name" value="LysR_subst-bd"/>
</dbReference>
<dbReference type="PRINTS" id="PR00039">
    <property type="entry name" value="HTHLYSR"/>
</dbReference>
<dbReference type="PANTHER" id="PTHR30427:SF1">
    <property type="entry name" value="TRANSCRIPTIONAL ACTIVATOR PROTEIN LYSR"/>
    <property type="match status" value="1"/>
</dbReference>
<dbReference type="GO" id="GO:0003700">
    <property type="term" value="F:DNA-binding transcription factor activity"/>
    <property type="evidence" value="ECO:0007669"/>
    <property type="project" value="InterPro"/>
</dbReference>
<dbReference type="InterPro" id="IPR036390">
    <property type="entry name" value="WH_DNA-bd_sf"/>
</dbReference>
<dbReference type="Gene3D" id="1.10.10.10">
    <property type="entry name" value="Winged helix-like DNA-binding domain superfamily/Winged helix DNA-binding domain"/>
    <property type="match status" value="1"/>
</dbReference>
<dbReference type="SUPFAM" id="SSF53850">
    <property type="entry name" value="Periplasmic binding protein-like II"/>
    <property type="match status" value="1"/>
</dbReference>
<dbReference type="Pfam" id="PF00126">
    <property type="entry name" value="HTH_1"/>
    <property type="match status" value="1"/>
</dbReference>
<dbReference type="Gene3D" id="3.40.190.290">
    <property type="match status" value="1"/>
</dbReference>
<comment type="caution">
    <text evidence="6">The sequence shown here is derived from an EMBL/GenBank/DDBJ whole genome shotgun (WGS) entry which is preliminary data.</text>
</comment>
<evidence type="ECO:0000313" key="7">
    <source>
        <dbReference type="Proteomes" id="UP000231553"/>
    </source>
</evidence>
<protein>
    <submittedName>
        <fullName evidence="6">LysR family transcriptional regulator</fullName>
    </submittedName>
</protein>
<dbReference type="SUPFAM" id="SSF46785">
    <property type="entry name" value="Winged helix' DNA-binding domain"/>
    <property type="match status" value="1"/>
</dbReference>
<evidence type="ECO:0000256" key="3">
    <source>
        <dbReference type="ARBA" id="ARBA00023125"/>
    </source>
</evidence>
<accession>A0A2M8J7F8</accession>
<proteinExistence type="inferred from homology"/>
<dbReference type="OrthoDB" id="8479870at2"/>